<evidence type="ECO:0000256" key="2">
    <source>
        <dbReference type="ARBA" id="ARBA00007430"/>
    </source>
</evidence>
<name>A0A848EER5_9PROT</name>
<dbReference type="Pfam" id="PF13440">
    <property type="entry name" value="Polysacc_synt_3"/>
    <property type="match status" value="1"/>
</dbReference>
<dbReference type="GO" id="GO:0005886">
    <property type="term" value="C:plasma membrane"/>
    <property type="evidence" value="ECO:0007669"/>
    <property type="project" value="UniProtKB-SubCell"/>
</dbReference>
<dbReference type="EMBL" id="JABBKX010000004">
    <property type="protein sequence ID" value="NMJ42476.1"/>
    <property type="molecule type" value="Genomic_DNA"/>
</dbReference>
<evidence type="ECO:0000256" key="1">
    <source>
        <dbReference type="ARBA" id="ARBA00004651"/>
    </source>
</evidence>
<evidence type="ECO:0000256" key="6">
    <source>
        <dbReference type="ARBA" id="ARBA00023136"/>
    </source>
</evidence>
<dbReference type="RefSeq" id="WP_170054693.1">
    <property type="nucleotide sequence ID" value="NZ_JABBKX010000004.1"/>
</dbReference>
<evidence type="ECO:0000256" key="4">
    <source>
        <dbReference type="ARBA" id="ARBA00022692"/>
    </source>
</evidence>
<evidence type="ECO:0000313" key="9">
    <source>
        <dbReference type="Proteomes" id="UP000548582"/>
    </source>
</evidence>
<evidence type="ECO:0000313" key="8">
    <source>
        <dbReference type="EMBL" id="NMJ42476.1"/>
    </source>
</evidence>
<accession>A0A848EER5</accession>
<feature type="transmembrane region" description="Helical" evidence="7">
    <location>
        <begin position="139"/>
        <end position="161"/>
    </location>
</feature>
<comment type="similarity">
    <text evidence="2">Belongs to the polysaccharide synthase family.</text>
</comment>
<sequence length="486" mass="51225">MAVRRALALSAVDRYAAMMISLAVFAATGRILGPAEVGMAVLGLTAYALIEVIRDVPTAYLVQQPETSAPAVRSAFTVMASISVLAALMLFLAAPGLAHVIGNDDMYPFFRIIAVALLLGPFERPLVALMRRDLAFDKVALVNIASGGCNAIVVVGLALAGFEEVSFAWALLAGNLAAVAVAWALSPYRRLLGIAISEWRKVLLIGGSSGLWGLIWRYTDSLPQIAFGALSQPAAAGTYSRAQTIVELPGKLLFVVVSQVALPALAAQRRDGRELKGAVLDSLAVISALQWPAFLLVACLAHPLILLLLGPRWLDVVPLVQVLAIARLFAPLELMVYPLLLAARQTGRLLLSAAIPACVYTPVIFVLASYGGFATACAYLVLIPVNTLVGYLMIRRELGVRATEVLGALSPSVLVTAGSAIGPLAILAAHGFRFDLPIGTACAVTVTAAIGWAAAIVASGHRLSPELRHIALLAWRWASPRLRVGS</sequence>
<feature type="transmembrane region" description="Helical" evidence="7">
    <location>
        <begin position="349"/>
        <end position="367"/>
    </location>
</feature>
<feature type="transmembrane region" description="Helical" evidence="7">
    <location>
        <begin position="39"/>
        <end position="62"/>
    </location>
</feature>
<organism evidence="8 9">
    <name type="scientific">Neoroseomonas marina</name>
    <dbReference type="NCBI Taxonomy" id="1232220"/>
    <lineage>
        <taxon>Bacteria</taxon>
        <taxon>Pseudomonadati</taxon>
        <taxon>Pseudomonadota</taxon>
        <taxon>Alphaproteobacteria</taxon>
        <taxon>Acetobacterales</taxon>
        <taxon>Acetobacteraceae</taxon>
        <taxon>Neoroseomonas</taxon>
    </lineage>
</organism>
<protein>
    <submittedName>
        <fullName evidence="8">Oligosaccharide flippase family protein</fullName>
    </submittedName>
</protein>
<dbReference type="PANTHER" id="PTHR30250">
    <property type="entry name" value="PST FAMILY PREDICTED COLANIC ACID TRANSPORTER"/>
    <property type="match status" value="1"/>
</dbReference>
<dbReference type="AlphaFoldDB" id="A0A848EER5"/>
<dbReference type="InterPro" id="IPR050833">
    <property type="entry name" value="Poly_Biosynth_Transport"/>
</dbReference>
<feature type="transmembrane region" description="Helical" evidence="7">
    <location>
        <begin position="167"/>
        <end position="186"/>
    </location>
</feature>
<gene>
    <name evidence="8" type="ORF">GWK16_14605</name>
</gene>
<feature type="transmembrane region" description="Helical" evidence="7">
    <location>
        <begin position="12"/>
        <end position="33"/>
    </location>
</feature>
<feature type="transmembrane region" description="Helical" evidence="7">
    <location>
        <begin position="373"/>
        <end position="394"/>
    </location>
</feature>
<feature type="transmembrane region" description="Helical" evidence="7">
    <location>
        <begin position="74"/>
        <end position="94"/>
    </location>
</feature>
<keyword evidence="3" id="KW-1003">Cell membrane</keyword>
<feature type="transmembrane region" description="Helical" evidence="7">
    <location>
        <begin position="316"/>
        <end position="337"/>
    </location>
</feature>
<evidence type="ECO:0000256" key="7">
    <source>
        <dbReference type="SAM" id="Phobius"/>
    </source>
</evidence>
<reference evidence="8 9" key="1">
    <citation type="submission" date="2020-03" db="EMBL/GenBank/DDBJ databases">
        <authorList>
            <person name="Sun Q."/>
        </authorList>
    </citation>
    <scope>NUCLEOTIDE SEQUENCE [LARGE SCALE GENOMIC DNA]</scope>
    <source>
        <strain evidence="8 9">JC162</strain>
    </source>
</reference>
<keyword evidence="5 7" id="KW-1133">Transmembrane helix</keyword>
<feature type="transmembrane region" description="Helical" evidence="7">
    <location>
        <begin position="288"/>
        <end position="310"/>
    </location>
</feature>
<keyword evidence="6 7" id="KW-0472">Membrane</keyword>
<evidence type="ECO:0000256" key="3">
    <source>
        <dbReference type="ARBA" id="ARBA00022475"/>
    </source>
</evidence>
<comment type="caution">
    <text evidence="8">The sequence shown here is derived from an EMBL/GenBank/DDBJ whole genome shotgun (WGS) entry which is preliminary data.</text>
</comment>
<dbReference type="Proteomes" id="UP000548582">
    <property type="component" value="Unassembled WGS sequence"/>
</dbReference>
<feature type="transmembrane region" description="Helical" evidence="7">
    <location>
        <begin position="106"/>
        <end position="127"/>
    </location>
</feature>
<proteinExistence type="inferred from homology"/>
<feature type="transmembrane region" description="Helical" evidence="7">
    <location>
        <begin position="438"/>
        <end position="458"/>
    </location>
</feature>
<keyword evidence="9" id="KW-1185">Reference proteome</keyword>
<keyword evidence="4 7" id="KW-0812">Transmembrane</keyword>
<dbReference type="PANTHER" id="PTHR30250:SF10">
    <property type="entry name" value="LIPOPOLYSACCHARIDE BIOSYNTHESIS PROTEIN WZXC"/>
    <property type="match status" value="1"/>
</dbReference>
<feature type="transmembrane region" description="Helical" evidence="7">
    <location>
        <begin position="406"/>
        <end position="432"/>
    </location>
</feature>
<comment type="subcellular location">
    <subcellularLocation>
        <location evidence="1">Cell membrane</location>
        <topology evidence="1">Multi-pass membrane protein</topology>
    </subcellularLocation>
</comment>
<evidence type="ECO:0000256" key="5">
    <source>
        <dbReference type="ARBA" id="ARBA00022989"/>
    </source>
</evidence>